<dbReference type="AlphaFoldDB" id="A0A8S2SUD5"/>
<accession>A0A8S2SUD5</accession>
<name>A0A8S2SUD5_9BILA</name>
<evidence type="ECO:0000313" key="2">
    <source>
        <dbReference type="Proteomes" id="UP000681720"/>
    </source>
</evidence>
<feature type="non-terminal residue" evidence="1">
    <location>
        <position position="1"/>
    </location>
</feature>
<reference evidence="1" key="1">
    <citation type="submission" date="2021-02" db="EMBL/GenBank/DDBJ databases">
        <authorList>
            <person name="Nowell W R."/>
        </authorList>
    </citation>
    <scope>NUCLEOTIDE SEQUENCE</scope>
</reference>
<comment type="caution">
    <text evidence="1">The sequence shown here is derived from an EMBL/GenBank/DDBJ whole genome shotgun (WGS) entry which is preliminary data.</text>
</comment>
<protein>
    <submittedName>
        <fullName evidence="1">Uncharacterized protein</fullName>
    </submittedName>
</protein>
<gene>
    <name evidence="1" type="ORF">GIL414_LOCUS23307</name>
</gene>
<sequence>GDHNHESQKISLPIIQVVHQIRRKVCNDLLKPITQIYKESVSTSMGKRQT</sequence>
<organism evidence="1 2">
    <name type="scientific">Rotaria magnacalcarata</name>
    <dbReference type="NCBI Taxonomy" id="392030"/>
    <lineage>
        <taxon>Eukaryota</taxon>
        <taxon>Metazoa</taxon>
        <taxon>Spiralia</taxon>
        <taxon>Gnathifera</taxon>
        <taxon>Rotifera</taxon>
        <taxon>Eurotatoria</taxon>
        <taxon>Bdelloidea</taxon>
        <taxon>Philodinida</taxon>
        <taxon>Philodinidae</taxon>
        <taxon>Rotaria</taxon>
    </lineage>
</organism>
<dbReference type="Proteomes" id="UP000681720">
    <property type="component" value="Unassembled WGS sequence"/>
</dbReference>
<dbReference type="EMBL" id="CAJOBJ010025609">
    <property type="protein sequence ID" value="CAF4242159.1"/>
    <property type="molecule type" value="Genomic_DNA"/>
</dbReference>
<evidence type="ECO:0000313" key="1">
    <source>
        <dbReference type="EMBL" id="CAF4242159.1"/>
    </source>
</evidence>
<proteinExistence type="predicted"/>